<accession>A0A172YHC9</accession>
<gene>
    <name evidence="3" type="ORF">A5892_14450</name>
</gene>
<feature type="transmembrane region" description="Helical" evidence="1">
    <location>
        <begin position="64"/>
        <end position="84"/>
    </location>
</feature>
<feature type="transmembrane region" description="Helical" evidence="1">
    <location>
        <begin position="96"/>
        <end position="114"/>
    </location>
</feature>
<evidence type="ECO:0000256" key="1">
    <source>
        <dbReference type="SAM" id="Phobius"/>
    </source>
</evidence>
<evidence type="ECO:0000259" key="2">
    <source>
        <dbReference type="Pfam" id="PF20349"/>
    </source>
</evidence>
<dbReference type="Proteomes" id="UP000077875">
    <property type="component" value="Chromosome"/>
</dbReference>
<dbReference type="Pfam" id="PF20349">
    <property type="entry name" value="DUF6644"/>
    <property type="match status" value="1"/>
</dbReference>
<evidence type="ECO:0000313" key="3">
    <source>
        <dbReference type="EMBL" id="ANF58526.1"/>
    </source>
</evidence>
<reference evidence="3 4" key="1">
    <citation type="submission" date="2016-04" db="EMBL/GenBank/DDBJ databases">
        <title>Complete Genome Sequence of Halotalea alkalilenta IHB B 13600.</title>
        <authorList>
            <person name="Swarnkar M.K."/>
            <person name="Sharma A."/>
            <person name="Kaushal K."/>
            <person name="Soni R."/>
            <person name="Rana S."/>
            <person name="Singh A.K."/>
            <person name="Gulati A."/>
        </authorList>
    </citation>
    <scope>NUCLEOTIDE SEQUENCE [LARGE SCALE GENOMIC DNA]</scope>
    <source>
        <strain evidence="3 4">IHB B 13600</strain>
    </source>
</reference>
<dbReference type="KEGG" id="haa:A5892_14450"/>
<protein>
    <recommendedName>
        <fullName evidence="2">DUF6644 domain-containing protein</fullName>
    </recommendedName>
</protein>
<proteinExistence type="predicted"/>
<keyword evidence="1" id="KW-1133">Transmembrane helix</keyword>
<dbReference type="RefSeq" id="WP_064123395.1">
    <property type="nucleotide sequence ID" value="NZ_CP015243.1"/>
</dbReference>
<sequence length="157" mass="16754">MTSLLEWLSEGIVAQALTASPVLYVFANAAHILAIGLLVGAILPLDLRLLGLFKRTPLQLLGPFLSRAAATGAVLAILTGMALFTVRANEYVGNPAFLTKMGLLAAGIANVVLLRIASPWRRTLSEDRGPWSIKLMAAMSFAIWIAAVIAGRWIGFI</sequence>
<feature type="transmembrane region" description="Helical" evidence="1">
    <location>
        <begin position="22"/>
        <end position="43"/>
    </location>
</feature>
<feature type="domain" description="DUF6644" evidence="2">
    <location>
        <begin position="20"/>
        <end position="156"/>
    </location>
</feature>
<dbReference type="STRING" id="376489.A5892_14450"/>
<organism evidence="3 4">
    <name type="scientific">Halotalea alkalilenta</name>
    <dbReference type="NCBI Taxonomy" id="376489"/>
    <lineage>
        <taxon>Bacteria</taxon>
        <taxon>Pseudomonadati</taxon>
        <taxon>Pseudomonadota</taxon>
        <taxon>Gammaproteobacteria</taxon>
        <taxon>Oceanospirillales</taxon>
        <taxon>Halomonadaceae</taxon>
        <taxon>Halotalea</taxon>
    </lineage>
</organism>
<name>A0A172YHC9_9GAMM</name>
<keyword evidence="1" id="KW-0472">Membrane</keyword>
<feature type="transmembrane region" description="Helical" evidence="1">
    <location>
        <begin position="135"/>
        <end position="154"/>
    </location>
</feature>
<keyword evidence="1" id="KW-0812">Transmembrane</keyword>
<dbReference type="InterPro" id="IPR046586">
    <property type="entry name" value="DUF6644"/>
</dbReference>
<keyword evidence="4" id="KW-1185">Reference proteome</keyword>
<dbReference type="EMBL" id="CP015243">
    <property type="protein sequence ID" value="ANF58526.1"/>
    <property type="molecule type" value="Genomic_DNA"/>
</dbReference>
<evidence type="ECO:0000313" key="4">
    <source>
        <dbReference type="Proteomes" id="UP000077875"/>
    </source>
</evidence>
<dbReference type="AlphaFoldDB" id="A0A172YHC9"/>